<keyword evidence="1" id="KW-0472">Membrane</keyword>
<name>A0A6G1EMY5_9ORYZ</name>
<proteinExistence type="predicted"/>
<dbReference type="AlphaFoldDB" id="A0A6G1EMY5"/>
<evidence type="ECO:0000256" key="1">
    <source>
        <dbReference type="SAM" id="Phobius"/>
    </source>
</evidence>
<gene>
    <name evidence="2" type="ORF">E2562_019052</name>
</gene>
<comment type="caution">
    <text evidence="2">The sequence shown here is derived from an EMBL/GenBank/DDBJ whole genome shotgun (WGS) entry which is preliminary data.</text>
</comment>
<accession>A0A6G1EMY5</accession>
<keyword evidence="3" id="KW-1185">Reference proteome</keyword>
<dbReference type="EMBL" id="SPHZ02000003">
    <property type="protein sequence ID" value="KAF0925984.1"/>
    <property type="molecule type" value="Genomic_DNA"/>
</dbReference>
<keyword evidence="1" id="KW-0812">Transmembrane</keyword>
<sequence>MVDKGWDVQLGRWHSAAPVLASHRKAIALGDSVHIKDTGDNITFETSVFDVSGMEKVPRYITGGQHDKQREDQETATVVQKAHRTQMAHLSAATLSVCIAITVPIVVAIRHR</sequence>
<reference evidence="2 3" key="1">
    <citation type="submission" date="2019-11" db="EMBL/GenBank/DDBJ databases">
        <title>Whole genome sequence of Oryza granulata.</title>
        <authorList>
            <person name="Li W."/>
        </authorList>
    </citation>
    <scope>NUCLEOTIDE SEQUENCE [LARGE SCALE GENOMIC DNA]</scope>
    <source>
        <strain evidence="3">cv. Menghai</strain>
        <tissue evidence="2">Leaf</tissue>
    </source>
</reference>
<organism evidence="2 3">
    <name type="scientific">Oryza meyeriana var. granulata</name>
    <dbReference type="NCBI Taxonomy" id="110450"/>
    <lineage>
        <taxon>Eukaryota</taxon>
        <taxon>Viridiplantae</taxon>
        <taxon>Streptophyta</taxon>
        <taxon>Embryophyta</taxon>
        <taxon>Tracheophyta</taxon>
        <taxon>Spermatophyta</taxon>
        <taxon>Magnoliopsida</taxon>
        <taxon>Liliopsida</taxon>
        <taxon>Poales</taxon>
        <taxon>Poaceae</taxon>
        <taxon>BOP clade</taxon>
        <taxon>Oryzoideae</taxon>
        <taxon>Oryzeae</taxon>
        <taxon>Oryzinae</taxon>
        <taxon>Oryza</taxon>
        <taxon>Oryza meyeriana</taxon>
    </lineage>
</organism>
<evidence type="ECO:0000313" key="3">
    <source>
        <dbReference type="Proteomes" id="UP000479710"/>
    </source>
</evidence>
<protein>
    <submittedName>
        <fullName evidence="2">Uncharacterized protein</fullName>
    </submittedName>
</protein>
<feature type="transmembrane region" description="Helical" evidence="1">
    <location>
        <begin position="90"/>
        <end position="109"/>
    </location>
</feature>
<keyword evidence="1" id="KW-1133">Transmembrane helix</keyword>
<evidence type="ECO:0000313" key="2">
    <source>
        <dbReference type="EMBL" id="KAF0925984.1"/>
    </source>
</evidence>
<dbReference type="Proteomes" id="UP000479710">
    <property type="component" value="Unassembled WGS sequence"/>
</dbReference>